<reference evidence="2 3" key="1">
    <citation type="submission" date="2015-05" db="EMBL/GenBank/DDBJ databases">
        <title>Photobacterium galathea sp. nov.</title>
        <authorList>
            <person name="Machado H."/>
            <person name="Gram L."/>
        </authorList>
    </citation>
    <scope>NUCLEOTIDE SEQUENCE [LARGE SCALE GENOMIC DNA]</scope>
    <source>
        <strain evidence="2 3">CGMCC 1.12159</strain>
    </source>
</reference>
<evidence type="ECO:0000256" key="1">
    <source>
        <dbReference type="SAM" id="MobiDB-lite"/>
    </source>
</evidence>
<feature type="region of interest" description="Disordered" evidence="1">
    <location>
        <begin position="707"/>
        <end position="765"/>
    </location>
</feature>
<gene>
    <name evidence="2" type="ORF">ABT56_13955</name>
</gene>
<dbReference type="Proteomes" id="UP000036097">
    <property type="component" value="Unassembled WGS sequence"/>
</dbReference>
<evidence type="ECO:0000313" key="2">
    <source>
        <dbReference type="EMBL" id="KLV04818.1"/>
    </source>
</evidence>
<accession>A0A0J1GYU6</accession>
<dbReference type="PATRIC" id="fig|1195763.3.peg.2958"/>
<protein>
    <submittedName>
        <fullName evidence="2">Uncharacterized protein</fullName>
    </submittedName>
</protein>
<proteinExistence type="predicted"/>
<organism evidence="2 3">
    <name type="scientific">Photobacterium aquae</name>
    <dbReference type="NCBI Taxonomy" id="1195763"/>
    <lineage>
        <taxon>Bacteria</taxon>
        <taxon>Pseudomonadati</taxon>
        <taxon>Pseudomonadota</taxon>
        <taxon>Gammaproteobacteria</taxon>
        <taxon>Vibrionales</taxon>
        <taxon>Vibrionaceae</taxon>
        <taxon>Photobacterium</taxon>
    </lineage>
</organism>
<name>A0A0J1GYU6_9GAMM</name>
<dbReference type="AlphaFoldDB" id="A0A0J1GYU6"/>
<keyword evidence="3" id="KW-1185">Reference proteome</keyword>
<sequence>MLFAYQDINTIATDIRDTLFPKLGLQGLTLKDLMQLSLVNTMIDGRIERFFTEQAATEADIQAILNDGYWQISTENSNAAVGIHADQTLYDGAETTVNEFRWNKDGNQAISLAEFFTYFSNSTSFSTDDIQLQVLTNEGWTGMFNYLKVVAITRQSAVLTDAALDKEDEAGIRLSAGVYPLEGKRIHDFLSSKDNHYITRYIKPDAQFSAGSSGFYFTWRPENETYLLCDNTNGQDECRISPYAQPDIDYVTLDEVITPLEDVGAEIDSVNGFKLSDNIVVELIDDGFFTVRYWSNIAADEWTIQSYGVWASTGAFGQQLIRFDIPDIIRQLSDNYQFNSQKLFLVADRDFVHIGEVLLDGEEFNFSGFDIDAKEQIFAATSRDNLPPFGNCGFGNTGNANSDLYLNAVTECGGDERLTTSALDNLLDRHWVQISPDGEISAQILRDNNQWEQYRHTELETGSRSWSLGDEGYLTLTPDTNENGNYNRWALTSRDYDQRLLAFKQYRHLETGSDAPLDAIDNVMVRYYAADQLASCAIADSGWDPDTTTPVTKQTLTDYTNAAANCKQIWFDRDPRFTETLLVGQTGERSDDKALTFANDSSRYLKLSDDFSGDFFLGRYIDSDGCGFNFEIKWRLEDDGTLYYEALDGSMNERLQITDTDGLRLAIKAFNHQTRWQTDEALAYSSNEGEIWSDIITLIDAADVPDVTPIEAPPAEETPASEGDGTSDDGTSESTPPVEEDTGPDAGTILNDGKTCAYLPETPAP</sequence>
<dbReference type="EMBL" id="LDOT01000020">
    <property type="protein sequence ID" value="KLV04818.1"/>
    <property type="molecule type" value="Genomic_DNA"/>
</dbReference>
<evidence type="ECO:0000313" key="3">
    <source>
        <dbReference type="Proteomes" id="UP000036097"/>
    </source>
</evidence>
<comment type="caution">
    <text evidence="2">The sequence shown here is derived from an EMBL/GenBank/DDBJ whole genome shotgun (WGS) entry which is preliminary data.</text>
</comment>